<dbReference type="OMA" id="CANIDCC"/>
<organism evidence="2 3">
    <name type="scientific">Monosiga brevicollis</name>
    <name type="common">Choanoflagellate</name>
    <dbReference type="NCBI Taxonomy" id="81824"/>
    <lineage>
        <taxon>Eukaryota</taxon>
        <taxon>Choanoflagellata</taxon>
        <taxon>Craspedida</taxon>
        <taxon>Salpingoecidae</taxon>
        <taxon>Monosiga</taxon>
    </lineage>
</organism>
<feature type="non-terminal residue" evidence="2">
    <location>
        <position position="343"/>
    </location>
</feature>
<gene>
    <name evidence="2" type="ORF">MONBRDRAFT_24368</name>
</gene>
<dbReference type="EMBL" id="CH991547">
    <property type="protein sequence ID" value="EDQ90718.1"/>
    <property type="molecule type" value="Genomic_DNA"/>
</dbReference>
<dbReference type="FunCoup" id="A9UW75">
    <property type="interactions" value="1062"/>
</dbReference>
<name>A9UW75_MONBE</name>
<evidence type="ECO:0008006" key="4">
    <source>
        <dbReference type="Google" id="ProtNLM"/>
    </source>
</evidence>
<dbReference type="AlphaFoldDB" id="A9UW75"/>
<evidence type="ECO:0000256" key="1">
    <source>
        <dbReference type="ARBA" id="ARBA00005350"/>
    </source>
</evidence>
<dbReference type="GeneID" id="5889893"/>
<sequence length="343" mass="38026">MEKAPIVDSQPGKTSMGLDNLFLQKLEHIQNFSVRQANVLAEAVTLGIWANTYVISDLDRPTPVLNAKKPTEVPTPVFLVREESNCCARLCCPGNQSFLAKVFHAKMEPVAGKTHCGCCYEGHKYEPDLTQPVAMTLEREGCCSRCLGCFVCCDMCAQHMYMHPGEVDVKPGTTVKEEGGYFARTRQPIGAGGFHPQLELYTNETPEAKETPFAYFDGPCLYGGWLGVCFDTIFRISSEPKGSGDLGQIKKNRIKSFKEFCIAALTDVDWFEVNLPDDHAKIGPEQKAAILGTALQLDYMLYENDLPPCYVEPNDKGAIIYCVLCQMFCFGGRIPCEICIPIE</sequence>
<dbReference type="STRING" id="81824.A9UW75"/>
<dbReference type="GO" id="GO:0005886">
    <property type="term" value="C:plasma membrane"/>
    <property type="evidence" value="ECO:0000318"/>
    <property type="project" value="GO_Central"/>
</dbReference>
<comment type="similarity">
    <text evidence="1">Belongs to the phospholipid scramblase family.</text>
</comment>
<reference evidence="2 3" key="1">
    <citation type="journal article" date="2008" name="Nature">
        <title>The genome of the choanoflagellate Monosiga brevicollis and the origin of metazoans.</title>
        <authorList>
            <consortium name="JGI Sequencing"/>
            <person name="King N."/>
            <person name="Westbrook M.J."/>
            <person name="Young S.L."/>
            <person name="Kuo A."/>
            <person name="Abedin M."/>
            <person name="Chapman J."/>
            <person name="Fairclough S."/>
            <person name="Hellsten U."/>
            <person name="Isogai Y."/>
            <person name="Letunic I."/>
            <person name="Marr M."/>
            <person name="Pincus D."/>
            <person name="Putnam N."/>
            <person name="Rokas A."/>
            <person name="Wright K.J."/>
            <person name="Zuzow R."/>
            <person name="Dirks W."/>
            <person name="Good M."/>
            <person name="Goodstein D."/>
            <person name="Lemons D."/>
            <person name="Li W."/>
            <person name="Lyons J.B."/>
            <person name="Morris A."/>
            <person name="Nichols S."/>
            <person name="Richter D.J."/>
            <person name="Salamov A."/>
            <person name="Bork P."/>
            <person name="Lim W.A."/>
            <person name="Manning G."/>
            <person name="Miller W.T."/>
            <person name="McGinnis W."/>
            <person name="Shapiro H."/>
            <person name="Tjian R."/>
            <person name="Grigoriev I.V."/>
            <person name="Rokhsar D."/>
        </authorList>
    </citation>
    <scope>NUCLEOTIDE SEQUENCE [LARGE SCALE GENOMIC DNA]</scope>
    <source>
        <strain evidence="3">MX1 / ATCC 50154</strain>
    </source>
</reference>
<dbReference type="InParanoid" id="A9UW75"/>
<dbReference type="GO" id="GO:0017121">
    <property type="term" value="P:plasma membrane phospholipid scrambling"/>
    <property type="evidence" value="ECO:0000318"/>
    <property type="project" value="GO_Central"/>
</dbReference>
<dbReference type="Proteomes" id="UP000001357">
    <property type="component" value="Unassembled WGS sequence"/>
</dbReference>
<dbReference type="PANTHER" id="PTHR23248">
    <property type="entry name" value="PHOSPHOLIPID SCRAMBLASE-RELATED"/>
    <property type="match status" value="1"/>
</dbReference>
<evidence type="ECO:0000313" key="3">
    <source>
        <dbReference type="Proteomes" id="UP000001357"/>
    </source>
</evidence>
<dbReference type="RefSeq" id="XP_001744769.1">
    <property type="nucleotide sequence ID" value="XM_001744717.1"/>
</dbReference>
<dbReference type="GO" id="GO:0017128">
    <property type="term" value="F:phospholipid scramblase activity"/>
    <property type="evidence" value="ECO:0000318"/>
    <property type="project" value="GO_Central"/>
</dbReference>
<keyword evidence="3" id="KW-1185">Reference proteome</keyword>
<dbReference type="KEGG" id="mbr:MONBRDRAFT_24368"/>
<evidence type="ECO:0000313" key="2">
    <source>
        <dbReference type="EMBL" id="EDQ90718.1"/>
    </source>
</evidence>
<proteinExistence type="inferred from homology"/>
<dbReference type="eggNOG" id="ENOG502SBRB">
    <property type="taxonomic scope" value="Eukaryota"/>
</dbReference>
<dbReference type="InterPro" id="IPR005552">
    <property type="entry name" value="Scramblase"/>
</dbReference>
<protein>
    <recommendedName>
        <fullName evidence="4">Phospholipid scramblase</fullName>
    </recommendedName>
</protein>
<accession>A9UW75</accession>
<dbReference type="PANTHER" id="PTHR23248:SF9">
    <property type="entry name" value="PHOSPHOLIPID SCRAMBLASE"/>
    <property type="match status" value="1"/>
</dbReference>